<evidence type="ECO:0008006" key="3">
    <source>
        <dbReference type="Google" id="ProtNLM"/>
    </source>
</evidence>
<dbReference type="EMBL" id="BAABGP010000014">
    <property type="protein sequence ID" value="GAA4485970.1"/>
    <property type="molecule type" value="Genomic_DNA"/>
</dbReference>
<evidence type="ECO:0000313" key="1">
    <source>
        <dbReference type="EMBL" id="GAA4485970.1"/>
    </source>
</evidence>
<keyword evidence="2" id="KW-1185">Reference proteome</keyword>
<dbReference type="Pfam" id="PF13692">
    <property type="entry name" value="Glyco_trans_1_4"/>
    <property type="match status" value="1"/>
</dbReference>
<dbReference type="PANTHER" id="PTHR12526">
    <property type="entry name" value="GLYCOSYLTRANSFERASE"/>
    <property type="match status" value="1"/>
</dbReference>
<gene>
    <name evidence="1" type="ORF">GCM10023171_21140</name>
</gene>
<evidence type="ECO:0000313" key="2">
    <source>
        <dbReference type="Proteomes" id="UP001500731"/>
    </source>
</evidence>
<dbReference type="SUPFAM" id="SSF53756">
    <property type="entry name" value="UDP-Glycosyltransferase/glycogen phosphorylase"/>
    <property type="match status" value="1"/>
</dbReference>
<accession>A0ABP8PGV5</accession>
<organism evidence="1 2">
    <name type="scientific">Microbacterium panaciterrae</name>
    <dbReference type="NCBI Taxonomy" id="985759"/>
    <lineage>
        <taxon>Bacteria</taxon>
        <taxon>Bacillati</taxon>
        <taxon>Actinomycetota</taxon>
        <taxon>Actinomycetes</taxon>
        <taxon>Micrococcales</taxon>
        <taxon>Microbacteriaceae</taxon>
        <taxon>Microbacterium</taxon>
    </lineage>
</organism>
<name>A0ABP8PGV5_9MICO</name>
<dbReference type="Proteomes" id="UP001500731">
    <property type="component" value="Unassembled WGS sequence"/>
</dbReference>
<proteinExistence type="predicted"/>
<protein>
    <recommendedName>
        <fullName evidence="3">Glycosyltransferase</fullName>
    </recommendedName>
</protein>
<sequence length="370" mass="38800">MTDPERVRIAVLTPWRTDDPSAWSGIVLPMLRALETVAEVSAISTADVPTAFVDRLAARLSRKRYLWSFGLATSRARGRVASRRVRAADVGVVFAVAASVDVAHLGGSVPVVQYVDAGFEDMRDRYSVFTGLSRLSAAQVRRVGVLAARRTTGYVAASAWAADGLVRSGVDRARVVVAPPGAAILPSGDSPSSGGGPLEVLVVASDWERKGGDRALAAVDAARAAGAEIALTVVGRAPALPDDVRVPGRLTAAELSDEYERADVLLELARANAAGVTLTDAAAHGLPAITTDTGGVPSIIAEGLSGWLVPNEDEAAIARAARLLVALSRGEQSDVSRRSAAAHYAEALDWPRWAEQVVEMCAMVAQEDPR</sequence>
<comment type="caution">
    <text evidence="1">The sequence shown here is derived from an EMBL/GenBank/DDBJ whole genome shotgun (WGS) entry which is preliminary data.</text>
</comment>
<reference evidence="2" key="1">
    <citation type="journal article" date="2019" name="Int. J. Syst. Evol. Microbiol.">
        <title>The Global Catalogue of Microorganisms (GCM) 10K type strain sequencing project: providing services to taxonomists for standard genome sequencing and annotation.</title>
        <authorList>
            <consortium name="The Broad Institute Genomics Platform"/>
            <consortium name="The Broad Institute Genome Sequencing Center for Infectious Disease"/>
            <person name="Wu L."/>
            <person name="Ma J."/>
        </authorList>
    </citation>
    <scope>NUCLEOTIDE SEQUENCE [LARGE SCALE GENOMIC DNA]</scope>
    <source>
        <strain evidence="2">JCM 17839</strain>
    </source>
</reference>
<dbReference type="Gene3D" id="3.40.50.2000">
    <property type="entry name" value="Glycogen Phosphorylase B"/>
    <property type="match status" value="2"/>
</dbReference>
<dbReference type="PANTHER" id="PTHR12526:SF590">
    <property type="entry name" value="ALPHA-MALTOSE-1-PHOSPHATE SYNTHASE"/>
    <property type="match status" value="1"/>
</dbReference>